<dbReference type="AlphaFoldDB" id="A0A0E2BLZ7"/>
<feature type="binding site" evidence="6">
    <location>
        <position position="106"/>
    </location>
    <ligand>
        <name>a divalent metal cation</name>
        <dbReference type="ChEBI" id="CHEBI:60240"/>
        <label>2</label>
        <note>catalytic</note>
    </ligand>
</feature>
<dbReference type="NCBIfam" id="TIGR00500">
    <property type="entry name" value="met_pdase_I"/>
    <property type="match status" value="1"/>
</dbReference>
<protein>
    <recommendedName>
        <fullName evidence="6 7">Methionine aminopeptidase</fullName>
        <shortName evidence="6">MAP</shortName>
        <shortName evidence="6">MetAP</shortName>
        <ecNumber evidence="6 7">3.4.11.18</ecNumber>
    </recommendedName>
    <alternativeName>
        <fullName evidence="6">Peptidase M</fullName>
    </alternativeName>
</protein>
<evidence type="ECO:0000256" key="6">
    <source>
        <dbReference type="HAMAP-Rule" id="MF_01974"/>
    </source>
</evidence>
<feature type="binding site" evidence="6">
    <location>
        <position position="235"/>
    </location>
    <ligand>
        <name>a divalent metal cation</name>
        <dbReference type="ChEBI" id="CHEBI:60240"/>
        <label>1</label>
    </ligand>
</feature>
<dbReference type="Proteomes" id="UP000006329">
    <property type="component" value="Unassembled WGS sequence"/>
</dbReference>
<evidence type="ECO:0000259" key="8">
    <source>
        <dbReference type="Pfam" id="PF00557"/>
    </source>
</evidence>
<dbReference type="PANTHER" id="PTHR43330">
    <property type="entry name" value="METHIONINE AMINOPEPTIDASE"/>
    <property type="match status" value="1"/>
</dbReference>
<dbReference type="GO" id="GO:0006508">
    <property type="term" value="P:proteolysis"/>
    <property type="evidence" value="ECO:0007669"/>
    <property type="project" value="UniProtKB-KW"/>
</dbReference>
<comment type="similarity">
    <text evidence="6">Belongs to the peptidase M24A family. Methionine aminopeptidase type 1 subfamily.</text>
</comment>
<feature type="binding site" evidence="6">
    <location>
        <position position="203"/>
    </location>
    <ligand>
        <name>a divalent metal cation</name>
        <dbReference type="ChEBI" id="CHEBI:60240"/>
        <label>2</label>
        <note>catalytic</note>
    </ligand>
</feature>
<dbReference type="Gene3D" id="3.90.230.10">
    <property type="entry name" value="Creatinase/methionine aminopeptidase superfamily"/>
    <property type="match status" value="1"/>
</dbReference>
<evidence type="ECO:0000256" key="2">
    <source>
        <dbReference type="ARBA" id="ARBA00022438"/>
    </source>
</evidence>
<feature type="binding site" evidence="6">
    <location>
        <position position="177"/>
    </location>
    <ligand>
        <name>substrate</name>
    </ligand>
</feature>
<dbReference type="InterPro" id="IPR000994">
    <property type="entry name" value="Pept_M24"/>
</dbReference>
<dbReference type="GO" id="GO:0004239">
    <property type="term" value="F:initiator methionyl aminopeptidase activity"/>
    <property type="evidence" value="ECO:0007669"/>
    <property type="project" value="UniProtKB-UniRule"/>
</dbReference>
<dbReference type="Pfam" id="PF00557">
    <property type="entry name" value="Peptidase_M24"/>
    <property type="match status" value="1"/>
</dbReference>
<keyword evidence="3 6" id="KW-0645">Protease</keyword>
<accession>A0A0E2BLZ7</accession>
<comment type="subunit">
    <text evidence="6">Monomer.</text>
</comment>
<dbReference type="GO" id="GO:0070006">
    <property type="term" value="F:metalloaminopeptidase activity"/>
    <property type="evidence" value="ECO:0007669"/>
    <property type="project" value="UniProtKB-UniRule"/>
</dbReference>
<proteinExistence type="inferred from homology"/>
<comment type="catalytic activity">
    <reaction evidence="6 7">
        <text>Release of N-terminal amino acids, preferentially methionine, from peptides and arylamides.</text>
        <dbReference type="EC" id="3.4.11.18"/>
    </reaction>
</comment>
<dbReference type="InterPro" id="IPR002467">
    <property type="entry name" value="Pept_M24A_MAP1"/>
</dbReference>
<dbReference type="GO" id="GO:0046872">
    <property type="term" value="F:metal ion binding"/>
    <property type="evidence" value="ECO:0007669"/>
    <property type="project" value="UniProtKB-UniRule"/>
</dbReference>
<evidence type="ECO:0000256" key="5">
    <source>
        <dbReference type="ARBA" id="ARBA00022801"/>
    </source>
</evidence>
<dbReference type="GO" id="GO:0005829">
    <property type="term" value="C:cytosol"/>
    <property type="evidence" value="ECO:0007669"/>
    <property type="project" value="TreeGrafter"/>
</dbReference>
<dbReference type="HAMAP" id="MF_01974">
    <property type="entry name" value="MetAP_1"/>
    <property type="match status" value="1"/>
</dbReference>
<feature type="binding site" evidence="6">
    <location>
        <position position="77"/>
    </location>
    <ligand>
        <name>substrate</name>
    </ligand>
</feature>
<dbReference type="RefSeq" id="WP_004460281.1">
    <property type="nucleotide sequence ID" value="NZ_AHON02000074.1"/>
</dbReference>
<organism evidence="9 10">
    <name type="scientific">Leptospira santarosai str. MOR084</name>
    <dbReference type="NCBI Taxonomy" id="1049984"/>
    <lineage>
        <taxon>Bacteria</taxon>
        <taxon>Pseudomonadati</taxon>
        <taxon>Spirochaetota</taxon>
        <taxon>Spirochaetia</taxon>
        <taxon>Leptospirales</taxon>
        <taxon>Leptospiraceae</taxon>
        <taxon>Leptospira</taxon>
    </lineage>
</organism>
<evidence type="ECO:0000256" key="7">
    <source>
        <dbReference type="RuleBase" id="RU003653"/>
    </source>
</evidence>
<reference evidence="9" key="1">
    <citation type="submission" date="2012-10" db="EMBL/GenBank/DDBJ databases">
        <authorList>
            <person name="Harkins D.M."/>
            <person name="Durkin A.S."/>
            <person name="Brinkac L.M."/>
            <person name="Haft D.H."/>
            <person name="Selengut J.D."/>
            <person name="Sanka R."/>
            <person name="DePew J."/>
            <person name="Purushe J."/>
            <person name="Matthias M.A."/>
            <person name="Vinetz J.M."/>
            <person name="Sutton G.G."/>
            <person name="Nierman W.C."/>
            <person name="Fouts D.E."/>
        </authorList>
    </citation>
    <scope>NUCLEOTIDE SEQUENCE [LARGE SCALE GENOMIC DNA]</scope>
    <source>
        <strain evidence="9">MOR084</strain>
    </source>
</reference>
<evidence type="ECO:0000256" key="3">
    <source>
        <dbReference type="ARBA" id="ARBA00022670"/>
    </source>
</evidence>
<feature type="binding site" evidence="6">
    <location>
        <position position="95"/>
    </location>
    <ligand>
        <name>a divalent metal cation</name>
        <dbReference type="ChEBI" id="CHEBI:60240"/>
        <label>1</label>
    </ligand>
</feature>
<comment type="function">
    <text evidence="1 6">Removes the N-terminal methionine from nascent proteins. The N-terminal methionine is often cleaved when the second residue in the primary sequence is small and uncharged (Met-Ala-, Cys, Gly, Pro, Ser, Thr, or Val). Requires deformylation of the N(alpha)-formylated initiator methionine before it can be hydrolyzed.</text>
</comment>
<dbReference type="PANTHER" id="PTHR43330:SF27">
    <property type="entry name" value="METHIONINE AMINOPEPTIDASE"/>
    <property type="match status" value="1"/>
</dbReference>
<name>A0A0E2BLZ7_9LEPT</name>
<comment type="caution">
    <text evidence="9">The sequence shown here is derived from an EMBL/GenBank/DDBJ whole genome shotgun (WGS) entry which is preliminary data.</text>
</comment>
<keyword evidence="4 6" id="KW-0479">Metal-binding</keyword>
<evidence type="ECO:0000313" key="9">
    <source>
        <dbReference type="EMBL" id="EKO32330.1"/>
    </source>
</evidence>
<dbReference type="PRINTS" id="PR00599">
    <property type="entry name" value="MAPEPTIDASE"/>
</dbReference>
<keyword evidence="5 6" id="KW-0378">Hydrolase</keyword>
<dbReference type="InterPro" id="IPR036005">
    <property type="entry name" value="Creatinase/aminopeptidase-like"/>
</dbReference>
<dbReference type="SUPFAM" id="SSF55920">
    <property type="entry name" value="Creatinase/aminopeptidase"/>
    <property type="match status" value="1"/>
</dbReference>
<dbReference type="CDD" id="cd01086">
    <property type="entry name" value="MetAP1"/>
    <property type="match status" value="1"/>
</dbReference>
<dbReference type="InterPro" id="IPR001714">
    <property type="entry name" value="Pept_M24_MAP"/>
</dbReference>
<evidence type="ECO:0000313" key="10">
    <source>
        <dbReference type="Proteomes" id="UP000006329"/>
    </source>
</evidence>
<comment type="cofactor">
    <cofactor evidence="6">
        <name>Co(2+)</name>
        <dbReference type="ChEBI" id="CHEBI:48828"/>
    </cofactor>
    <cofactor evidence="6">
        <name>Zn(2+)</name>
        <dbReference type="ChEBI" id="CHEBI:29105"/>
    </cofactor>
    <cofactor evidence="6">
        <name>Mn(2+)</name>
        <dbReference type="ChEBI" id="CHEBI:29035"/>
    </cofactor>
    <cofactor evidence="6">
        <name>Fe(2+)</name>
        <dbReference type="ChEBI" id="CHEBI:29033"/>
    </cofactor>
    <text evidence="6">Binds 2 divalent metal cations per subunit. Has a high-affinity and a low affinity metal-binding site. The true nature of the physiological cofactor is under debate. The enzyme is active with cobalt, zinc, manganese or divalent iron ions. Most likely, methionine aminopeptidases function as mononuclear Fe(2+)-metalloproteases under physiological conditions, and the catalytically relevant metal-binding site has been assigned to the histidine-containing high-affinity site.</text>
</comment>
<keyword evidence="10" id="KW-1185">Reference proteome</keyword>
<dbReference type="EMBL" id="AHON02000074">
    <property type="protein sequence ID" value="EKO32330.1"/>
    <property type="molecule type" value="Genomic_DNA"/>
</dbReference>
<feature type="binding site" evidence="6">
    <location>
        <position position="170"/>
    </location>
    <ligand>
        <name>a divalent metal cation</name>
        <dbReference type="ChEBI" id="CHEBI:60240"/>
        <label>2</label>
        <note>catalytic</note>
    </ligand>
</feature>
<evidence type="ECO:0000256" key="1">
    <source>
        <dbReference type="ARBA" id="ARBA00002521"/>
    </source>
</evidence>
<feature type="binding site" evidence="6">
    <location>
        <position position="235"/>
    </location>
    <ligand>
        <name>a divalent metal cation</name>
        <dbReference type="ChEBI" id="CHEBI:60240"/>
        <label>2</label>
        <note>catalytic</note>
    </ligand>
</feature>
<evidence type="ECO:0000256" key="4">
    <source>
        <dbReference type="ARBA" id="ARBA00022723"/>
    </source>
</evidence>
<sequence>MIFIKNKSEIEKMRAAGKLAARLLDYISSYVQPGVSTLQLNDLSEEFTKKHGAKSAPLGYKGFPKSICTSVNQVVCHGIPKATEVLKEGDIVNIDVTPLLNGYHGDSSRTFIVGGKTSSEVEALVRDTEKAMYVGIEQVKPGNRVHDIANAIDDFLTPKGYGIVRDLMGHGIGRGFHEDPQIPHFRQNRKLAKLEPGMIFTIEPMVNLGTWQVNFSKEDHWTVTTKDGKWSAQFEHTILVTEKGYEILTVSD</sequence>
<gene>
    <name evidence="6 9" type="primary">map</name>
    <name evidence="9" type="ORF">LEP1GSC179_1379</name>
</gene>
<keyword evidence="2 6" id="KW-0031">Aminopeptidase</keyword>
<feature type="binding site" evidence="6">
    <location>
        <position position="106"/>
    </location>
    <ligand>
        <name>a divalent metal cation</name>
        <dbReference type="ChEBI" id="CHEBI:60240"/>
        <label>1</label>
    </ligand>
</feature>
<feature type="domain" description="Peptidase M24" evidence="8">
    <location>
        <begin position="11"/>
        <end position="242"/>
    </location>
</feature>
<dbReference type="EC" id="3.4.11.18" evidence="6 7"/>